<protein>
    <submittedName>
        <fullName evidence="6">Phosphoserine phosphatase 1</fullName>
        <ecNumber evidence="6">3.1.3.3</ecNumber>
    </submittedName>
</protein>
<dbReference type="GO" id="GO:0016791">
    <property type="term" value="F:phosphatase activity"/>
    <property type="evidence" value="ECO:0007669"/>
    <property type="project" value="TreeGrafter"/>
</dbReference>
<evidence type="ECO:0000256" key="4">
    <source>
        <dbReference type="SAM" id="MobiDB-lite"/>
    </source>
</evidence>
<dbReference type="KEGG" id="ndk:I601_3697"/>
<dbReference type="PROSITE" id="PS50879">
    <property type="entry name" value="RNASE_H_1"/>
    <property type="match status" value="1"/>
</dbReference>
<dbReference type="InterPro" id="IPR029033">
    <property type="entry name" value="His_PPase_superfam"/>
</dbReference>
<dbReference type="PATRIC" id="fig|1300347.3.peg.3707"/>
<dbReference type="GO" id="GO:0004523">
    <property type="term" value="F:RNA-DNA hybrid ribonuclease activity"/>
    <property type="evidence" value="ECO:0007669"/>
    <property type="project" value="InterPro"/>
</dbReference>
<reference evidence="6 7" key="1">
    <citation type="submission" date="2016-03" db="EMBL/GenBank/DDBJ databases">
        <title>Complete genome sequence of a soil Actinobacterium, Nocardioides dokdonensis FR1436.</title>
        <authorList>
            <person name="Kwon S.-K."/>
            <person name="Kim K."/>
            <person name="Kim J.F."/>
        </authorList>
    </citation>
    <scope>NUCLEOTIDE SEQUENCE [LARGE SCALE GENOMIC DNA]</scope>
    <source>
        <strain evidence="6 7">FR1436</strain>
    </source>
</reference>
<dbReference type="CDD" id="cd09279">
    <property type="entry name" value="RNase_HI_like"/>
    <property type="match status" value="1"/>
</dbReference>
<dbReference type="STRING" id="1300347.I601_3697"/>
<dbReference type="RefSeq" id="WP_068112951.1">
    <property type="nucleotide sequence ID" value="NZ_CP015079.1"/>
</dbReference>
<feature type="binding site" evidence="3">
    <location>
        <position position="254"/>
    </location>
    <ligand>
        <name>substrate</name>
    </ligand>
</feature>
<evidence type="ECO:0000313" key="6">
    <source>
        <dbReference type="EMBL" id="ANH40102.1"/>
    </source>
</evidence>
<feature type="region of interest" description="Disordered" evidence="4">
    <location>
        <begin position="144"/>
        <end position="190"/>
    </location>
</feature>
<accession>A0A1A9GR45</accession>
<dbReference type="EMBL" id="CP015079">
    <property type="protein sequence ID" value="ANH40102.1"/>
    <property type="molecule type" value="Genomic_DNA"/>
</dbReference>
<sequence>MTRRVVVEADGGSRGNPGPAAYGAVLKDAATDEVIAEDARTIGVASNNVAEYSGLVAGLRLAVDHAPGAWVEVRMDSKLVVEQMSGRWRIKHPDMQALAAEAGEVAPQGTTYTWMPRARNAHADRLANEALDGVREGVVVAGAAPLPPEERTDRTPDEESLIEEIESPGATRGDAPRDQAGHRGWTGPSAAPTTLVLVRHGVTRHTAAKRFSGGLGGDDPALSEEGLAQARDTADWLAGLGERVDAVVSSPVRRTRETAEVVAARLERPVAIEAGFAEMEFGEWDGLTFTEVAERDRAGLDAWLASMDTAPPGGESFRTVQKRVLAGLDRVLSEHAGRTVVVVSHVTPIKTLVAHALDAPLDAVYRMELSPASVTVLSFYSSDQADGAPRGSMRLYNALPPGDRATLEPGRW</sequence>
<dbReference type="SUPFAM" id="SSF53098">
    <property type="entry name" value="Ribonuclease H-like"/>
    <property type="match status" value="1"/>
</dbReference>
<dbReference type="Gene3D" id="3.30.420.10">
    <property type="entry name" value="Ribonuclease H-like superfamily/Ribonuclease H"/>
    <property type="match status" value="1"/>
</dbReference>
<dbReference type="OrthoDB" id="5296884at2"/>
<dbReference type="PIRSF" id="PIRSF036922">
    <property type="entry name" value="RNaseH_PGAM"/>
    <property type="match status" value="1"/>
</dbReference>
<dbReference type="CDD" id="cd07067">
    <property type="entry name" value="HP_PGM_like"/>
    <property type="match status" value="1"/>
</dbReference>
<keyword evidence="7" id="KW-1185">Reference proteome</keyword>
<dbReference type="SUPFAM" id="SSF53254">
    <property type="entry name" value="Phosphoglycerate mutase-like"/>
    <property type="match status" value="1"/>
</dbReference>
<dbReference type="Gene3D" id="3.40.50.1240">
    <property type="entry name" value="Phosphoglycerate mutase-like"/>
    <property type="match status" value="1"/>
</dbReference>
<dbReference type="InterPro" id="IPR050275">
    <property type="entry name" value="PGM_Phosphatase"/>
</dbReference>
<feature type="compositionally biased region" description="Basic and acidic residues" evidence="4">
    <location>
        <begin position="148"/>
        <end position="157"/>
    </location>
</feature>
<dbReference type="InterPro" id="IPR012337">
    <property type="entry name" value="RNaseH-like_sf"/>
</dbReference>
<dbReference type="AlphaFoldDB" id="A0A1A9GR45"/>
<dbReference type="Proteomes" id="UP000077868">
    <property type="component" value="Chromosome"/>
</dbReference>
<dbReference type="InterPro" id="IPR036397">
    <property type="entry name" value="RNaseH_sf"/>
</dbReference>
<name>A0A1A9GR45_9ACTN</name>
<keyword evidence="6" id="KW-0378">Hydrolase</keyword>
<organism evidence="6 7">
    <name type="scientific">Nocardioides dokdonensis FR1436</name>
    <dbReference type="NCBI Taxonomy" id="1300347"/>
    <lineage>
        <taxon>Bacteria</taxon>
        <taxon>Bacillati</taxon>
        <taxon>Actinomycetota</taxon>
        <taxon>Actinomycetes</taxon>
        <taxon>Propionibacteriales</taxon>
        <taxon>Nocardioidaceae</taxon>
        <taxon>Nocardioides</taxon>
    </lineage>
</organism>
<evidence type="ECO:0000256" key="1">
    <source>
        <dbReference type="PIRSR" id="PIRSR036922-1"/>
    </source>
</evidence>
<feature type="active site" description="Tele-phosphohistidine intermediate" evidence="1">
    <location>
        <position position="200"/>
    </location>
</feature>
<dbReference type="InterPro" id="IPR013078">
    <property type="entry name" value="His_Pase_superF_clade-1"/>
</dbReference>
<dbReference type="InterPro" id="IPR014636">
    <property type="entry name" value="RNaseH/PGlycerate_mutase"/>
</dbReference>
<feature type="active site" description="Proton donor/acceptor" evidence="2">
    <location>
        <position position="278"/>
    </location>
</feature>
<evidence type="ECO:0000256" key="3">
    <source>
        <dbReference type="PIRSR" id="PIRSR613078-2"/>
    </source>
</evidence>
<gene>
    <name evidence="6" type="primary">pspA_3</name>
    <name evidence="6" type="ORF">I601_3697</name>
</gene>
<dbReference type="SMART" id="SM00855">
    <property type="entry name" value="PGAM"/>
    <property type="match status" value="1"/>
</dbReference>
<dbReference type="NCBIfam" id="NF005567">
    <property type="entry name" value="PRK07238.1"/>
    <property type="match status" value="1"/>
</dbReference>
<evidence type="ECO:0000259" key="5">
    <source>
        <dbReference type="PROSITE" id="PS50879"/>
    </source>
</evidence>
<evidence type="ECO:0000256" key="2">
    <source>
        <dbReference type="PIRSR" id="PIRSR613078-1"/>
    </source>
</evidence>
<dbReference type="PANTHER" id="PTHR48100">
    <property type="entry name" value="BROAD-SPECIFICITY PHOSPHATASE YOR283W-RELATED"/>
    <property type="match status" value="1"/>
</dbReference>
<dbReference type="EC" id="3.1.3.3" evidence="6"/>
<proteinExistence type="predicted"/>
<dbReference type="GO" id="GO:0003676">
    <property type="term" value="F:nucleic acid binding"/>
    <property type="evidence" value="ECO:0007669"/>
    <property type="project" value="InterPro"/>
</dbReference>
<evidence type="ECO:0000313" key="7">
    <source>
        <dbReference type="Proteomes" id="UP000077868"/>
    </source>
</evidence>
<feature type="active site" description="Proton donor/acceptor; for phosphatase activity" evidence="1">
    <location>
        <position position="278"/>
    </location>
</feature>
<dbReference type="InterPro" id="IPR002156">
    <property type="entry name" value="RNaseH_domain"/>
</dbReference>
<dbReference type="Pfam" id="PF13456">
    <property type="entry name" value="RVT_3"/>
    <property type="match status" value="1"/>
</dbReference>
<dbReference type="Pfam" id="PF00300">
    <property type="entry name" value="His_Phos_1"/>
    <property type="match status" value="1"/>
</dbReference>
<dbReference type="GO" id="GO:0005737">
    <property type="term" value="C:cytoplasm"/>
    <property type="evidence" value="ECO:0007669"/>
    <property type="project" value="TreeGrafter"/>
</dbReference>
<dbReference type="PANTHER" id="PTHR48100:SF1">
    <property type="entry name" value="HISTIDINE PHOSPHATASE FAMILY PROTEIN-RELATED"/>
    <property type="match status" value="1"/>
</dbReference>
<feature type="domain" description="RNase H type-1" evidence="5">
    <location>
        <begin position="1"/>
        <end position="139"/>
    </location>
</feature>